<evidence type="ECO:0000313" key="4">
    <source>
        <dbReference type="Proteomes" id="UP001458880"/>
    </source>
</evidence>
<reference evidence="3 4" key="1">
    <citation type="journal article" date="2024" name="BMC Genomics">
        <title>De novo assembly and annotation of Popillia japonica's genome with initial clues to its potential as an invasive pest.</title>
        <authorList>
            <person name="Cucini C."/>
            <person name="Boschi S."/>
            <person name="Funari R."/>
            <person name="Cardaioli E."/>
            <person name="Iannotti N."/>
            <person name="Marturano G."/>
            <person name="Paoli F."/>
            <person name="Bruttini M."/>
            <person name="Carapelli A."/>
            <person name="Frati F."/>
            <person name="Nardi F."/>
        </authorList>
    </citation>
    <scope>NUCLEOTIDE SEQUENCE [LARGE SCALE GENOMIC DNA]</scope>
    <source>
        <strain evidence="3">DMR45628</strain>
    </source>
</reference>
<gene>
    <name evidence="3" type="ORF">QE152_g1749</name>
</gene>
<keyword evidence="4" id="KW-1185">Reference proteome</keyword>
<evidence type="ECO:0000259" key="2">
    <source>
        <dbReference type="Pfam" id="PF13843"/>
    </source>
</evidence>
<proteinExistence type="predicted"/>
<dbReference type="AlphaFoldDB" id="A0AAW1N178"/>
<dbReference type="InterPro" id="IPR029526">
    <property type="entry name" value="PGBD"/>
</dbReference>
<feature type="region of interest" description="Disordered" evidence="1">
    <location>
        <begin position="39"/>
        <end position="80"/>
    </location>
</feature>
<evidence type="ECO:0000256" key="1">
    <source>
        <dbReference type="SAM" id="MobiDB-lite"/>
    </source>
</evidence>
<feature type="domain" description="PiggyBac transposable element-derived protein" evidence="2">
    <location>
        <begin position="150"/>
        <end position="210"/>
    </location>
</feature>
<feature type="compositionally biased region" description="Acidic residues" evidence="1">
    <location>
        <begin position="39"/>
        <end position="79"/>
    </location>
</feature>
<dbReference type="Pfam" id="PF13843">
    <property type="entry name" value="DDE_Tnp_1_7"/>
    <property type="match status" value="1"/>
</dbReference>
<sequence>MKICLYDDTLVRTKCSYQPGITVMIHDQERLQRLFAEVEGEEQADDDDEVAGAEEDATEIQEEVSDTEQEGDSSEEEEIAEKKGKCVYFLGRDKTSQWNKHCPSKKVRTRKANIVKHLPGIANCAKHNIVKHLPGIANCAKHTKSVLETWDLFFPEEILRIIVENTNKFITSISENYSRERDAMPTDILEMKALLGLVYLSGVLKSSRLKLY</sequence>
<dbReference type="Proteomes" id="UP001458880">
    <property type="component" value="Unassembled WGS sequence"/>
</dbReference>
<accession>A0AAW1N178</accession>
<dbReference type="EMBL" id="JASPKY010000010">
    <property type="protein sequence ID" value="KAK9753755.1"/>
    <property type="molecule type" value="Genomic_DNA"/>
</dbReference>
<protein>
    <submittedName>
        <fullName evidence="3">Transposase IS4</fullName>
    </submittedName>
</protein>
<evidence type="ECO:0000313" key="3">
    <source>
        <dbReference type="EMBL" id="KAK9753755.1"/>
    </source>
</evidence>
<organism evidence="3 4">
    <name type="scientific">Popillia japonica</name>
    <name type="common">Japanese beetle</name>
    <dbReference type="NCBI Taxonomy" id="7064"/>
    <lineage>
        <taxon>Eukaryota</taxon>
        <taxon>Metazoa</taxon>
        <taxon>Ecdysozoa</taxon>
        <taxon>Arthropoda</taxon>
        <taxon>Hexapoda</taxon>
        <taxon>Insecta</taxon>
        <taxon>Pterygota</taxon>
        <taxon>Neoptera</taxon>
        <taxon>Endopterygota</taxon>
        <taxon>Coleoptera</taxon>
        <taxon>Polyphaga</taxon>
        <taxon>Scarabaeiformia</taxon>
        <taxon>Scarabaeidae</taxon>
        <taxon>Rutelinae</taxon>
        <taxon>Popillia</taxon>
    </lineage>
</organism>
<name>A0AAW1N178_POPJA</name>
<comment type="caution">
    <text evidence="3">The sequence shown here is derived from an EMBL/GenBank/DDBJ whole genome shotgun (WGS) entry which is preliminary data.</text>
</comment>